<reference evidence="8" key="1">
    <citation type="journal article" date="2019" name="Int. J. Syst. Evol. Microbiol.">
        <title>The Global Catalogue of Microorganisms (GCM) 10K type strain sequencing project: providing services to taxonomists for standard genome sequencing and annotation.</title>
        <authorList>
            <consortium name="The Broad Institute Genomics Platform"/>
            <consortium name="The Broad Institute Genome Sequencing Center for Infectious Disease"/>
            <person name="Wu L."/>
            <person name="Ma J."/>
        </authorList>
    </citation>
    <scope>NUCLEOTIDE SEQUENCE [LARGE SCALE GENOMIC DNA]</scope>
    <source>
        <strain evidence="8">CGMCC 4.7466</strain>
    </source>
</reference>
<dbReference type="Pfam" id="PF03631">
    <property type="entry name" value="Virul_fac_BrkB"/>
    <property type="match status" value="1"/>
</dbReference>
<protein>
    <submittedName>
        <fullName evidence="7">YihY/virulence factor BrkB family protein</fullName>
    </submittedName>
</protein>
<dbReference type="RefSeq" id="WP_377063720.1">
    <property type="nucleotide sequence ID" value="NZ_JBHSJJ010000004.1"/>
</dbReference>
<evidence type="ECO:0000313" key="8">
    <source>
        <dbReference type="Proteomes" id="UP001595818"/>
    </source>
</evidence>
<feature type="transmembrane region" description="Helical" evidence="6">
    <location>
        <begin position="167"/>
        <end position="190"/>
    </location>
</feature>
<evidence type="ECO:0000256" key="6">
    <source>
        <dbReference type="SAM" id="Phobius"/>
    </source>
</evidence>
<feature type="transmembrane region" description="Helical" evidence="6">
    <location>
        <begin position="233"/>
        <end position="257"/>
    </location>
</feature>
<evidence type="ECO:0000313" key="7">
    <source>
        <dbReference type="EMBL" id="MFC4871857.1"/>
    </source>
</evidence>
<dbReference type="InterPro" id="IPR017039">
    <property type="entry name" value="Virul_fac_BrkB"/>
</dbReference>
<comment type="caution">
    <text evidence="7">The sequence shown here is derived from an EMBL/GenBank/DDBJ whole genome shotgun (WGS) entry which is preliminary data.</text>
</comment>
<sequence>MDSVKDFGRSDSMTFAASTAFYTIFSLPAFLIIVMNIAAAFYSENTVREELLVQASELIGEDSAKTLDDIMRNVSIDARATIAKVIGIGVLIFSATTVFVSLQNSINHIWHIKPKPEKGLIKFGINRLLSFSMVASIGFLLLVSLLADAFIMIMLNYFSDLFEGNTLYFASVINFFFTQALLVLIFGLMYKILPDAKVKWKDVWLGAFVTMVLFALGKYLIGIYMGNADVGTYYGTAGSLVIVLVWVYYSVVIFLFGAQVTYFIAEKVGGSVIPLKQAVKVEVVEVEMEEDGRKKETRI</sequence>
<keyword evidence="2" id="KW-1003">Cell membrane</keyword>
<dbReference type="EMBL" id="JBHSJJ010000004">
    <property type="protein sequence ID" value="MFC4871857.1"/>
    <property type="molecule type" value="Genomic_DNA"/>
</dbReference>
<dbReference type="Proteomes" id="UP001595818">
    <property type="component" value="Unassembled WGS sequence"/>
</dbReference>
<evidence type="ECO:0000256" key="3">
    <source>
        <dbReference type="ARBA" id="ARBA00022692"/>
    </source>
</evidence>
<organism evidence="7 8">
    <name type="scientific">Negadavirga shengliensis</name>
    <dbReference type="NCBI Taxonomy" id="1389218"/>
    <lineage>
        <taxon>Bacteria</taxon>
        <taxon>Pseudomonadati</taxon>
        <taxon>Bacteroidota</taxon>
        <taxon>Cytophagia</taxon>
        <taxon>Cytophagales</taxon>
        <taxon>Cyclobacteriaceae</taxon>
        <taxon>Negadavirga</taxon>
    </lineage>
</organism>
<dbReference type="PANTHER" id="PTHR30213">
    <property type="entry name" value="INNER MEMBRANE PROTEIN YHJD"/>
    <property type="match status" value="1"/>
</dbReference>
<proteinExistence type="predicted"/>
<feature type="transmembrane region" description="Helical" evidence="6">
    <location>
        <begin position="20"/>
        <end position="42"/>
    </location>
</feature>
<evidence type="ECO:0000256" key="2">
    <source>
        <dbReference type="ARBA" id="ARBA00022475"/>
    </source>
</evidence>
<evidence type="ECO:0000256" key="1">
    <source>
        <dbReference type="ARBA" id="ARBA00004651"/>
    </source>
</evidence>
<accession>A0ABV9T032</accession>
<dbReference type="NCBIfam" id="TIGR00765">
    <property type="entry name" value="yihY_not_rbn"/>
    <property type="match status" value="1"/>
</dbReference>
<evidence type="ECO:0000256" key="4">
    <source>
        <dbReference type="ARBA" id="ARBA00022989"/>
    </source>
</evidence>
<feature type="transmembrane region" description="Helical" evidence="6">
    <location>
        <begin position="128"/>
        <end position="155"/>
    </location>
</feature>
<keyword evidence="5 6" id="KW-0472">Membrane</keyword>
<name>A0ABV9T032_9BACT</name>
<evidence type="ECO:0000256" key="5">
    <source>
        <dbReference type="ARBA" id="ARBA00023136"/>
    </source>
</evidence>
<keyword evidence="3 6" id="KW-0812">Transmembrane</keyword>
<gene>
    <name evidence="7" type="ORF">ACFPFU_09180</name>
</gene>
<keyword evidence="4 6" id="KW-1133">Transmembrane helix</keyword>
<dbReference type="PIRSF" id="PIRSF035875">
    <property type="entry name" value="RNase_BN"/>
    <property type="match status" value="1"/>
</dbReference>
<keyword evidence="8" id="KW-1185">Reference proteome</keyword>
<feature type="transmembrane region" description="Helical" evidence="6">
    <location>
        <begin position="81"/>
        <end position="102"/>
    </location>
</feature>
<comment type="subcellular location">
    <subcellularLocation>
        <location evidence="1">Cell membrane</location>
        <topology evidence="1">Multi-pass membrane protein</topology>
    </subcellularLocation>
</comment>
<dbReference type="PANTHER" id="PTHR30213:SF1">
    <property type="entry name" value="INNER MEMBRANE PROTEIN YHJD"/>
    <property type="match status" value="1"/>
</dbReference>
<feature type="transmembrane region" description="Helical" evidence="6">
    <location>
        <begin position="202"/>
        <end position="221"/>
    </location>
</feature>